<keyword evidence="6 10" id="KW-0432">Leucine biosynthesis</keyword>
<evidence type="ECO:0000256" key="2">
    <source>
        <dbReference type="ARBA" id="ARBA00002695"/>
    </source>
</evidence>
<keyword evidence="7 10" id="KW-0028">Amino-acid biosynthesis</keyword>
<dbReference type="EC" id="4.2.1.33" evidence="10"/>
<comment type="subunit">
    <text evidence="5 10">Heterodimer of LeuC and LeuD.</text>
</comment>
<dbReference type="GO" id="GO:0003861">
    <property type="term" value="F:3-isopropylmalate dehydratase activity"/>
    <property type="evidence" value="ECO:0007669"/>
    <property type="project" value="UniProtKB-UniRule"/>
</dbReference>
<comment type="pathway">
    <text evidence="3 10">Amino-acid biosynthesis; L-leucine biosynthesis; L-leucine from 3-methyl-2-oxobutanoate: step 2/4.</text>
</comment>
<dbReference type="GO" id="GO:0009098">
    <property type="term" value="P:L-leucine biosynthetic process"/>
    <property type="evidence" value="ECO:0007669"/>
    <property type="project" value="UniProtKB-UniRule"/>
</dbReference>
<dbReference type="Pfam" id="PF00694">
    <property type="entry name" value="Aconitase_C"/>
    <property type="match status" value="1"/>
</dbReference>
<dbReference type="InterPro" id="IPR033940">
    <property type="entry name" value="IPMI_Swivel"/>
</dbReference>
<evidence type="ECO:0000256" key="6">
    <source>
        <dbReference type="ARBA" id="ARBA00022430"/>
    </source>
</evidence>
<evidence type="ECO:0000256" key="8">
    <source>
        <dbReference type="ARBA" id="ARBA00023239"/>
    </source>
</evidence>
<dbReference type="InterPro" id="IPR004431">
    <property type="entry name" value="3-IsopropMal_deHydase_ssu"/>
</dbReference>
<dbReference type="InterPro" id="IPR050075">
    <property type="entry name" value="LeuD"/>
</dbReference>
<dbReference type="EMBL" id="QLMH01000003">
    <property type="protein sequence ID" value="RAK21352.1"/>
    <property type="molecule type" value="Genomic_DNA"/>
</dbReference>
<dbReference type="Proteomes" id="UP000248555">
    <property type="component" value="Unassembled WGS sequence"/>
</dbReference>
<sequence length="198" mass="22921">MQPFTIHKGKVAGLDRANIDTDQIIPKQFLKRIERTGFGKFLFYDWRYLDGGKPNPDFELNRPENQGATILVANENFGCGSSREHAPWALQDYGFKAIIAPSFADIFYNNCLKNGLLPIKLSKEDVNYLLKESLSADYELTISLEEQVVYDEKGFRASFYIDPYRKQLMLKGWDEIDLTFVYEKHIAAYEEKNNPIRC</sequence>
<dbReference type="OrthoDB" id="9777465at2"/>
<dbReference type="SUPFAM" id="SSF52016">
    <property type="entry name" value="LeuD/IlvD-like"/>
    <property type="match status" value="1"/>
</dbReference>
<accession>A0A327YLR2</accession>
<dbReference type="GO" id="GO:0009316">
    <property type="term" value="C:3-isopropylmalate dehydratase complex"/>
    <property type="evidence" value="ECO:0007669"/>
    <property type="project" value="InterPro"/>
</dbReference>
<keyword evidence="8 10" id="KW-0456">Lyase</keyword>
<organism evidence="12 13">
    <name type="scientific">Paranoxybacillus vitaminiphilus</name>
    <dbReference type="NCBI Taxonomy" id="581036"/>
    <lineage>
        <taxon>Bacteria</taxon>
        <taxon>Bacillati</taxon>
        <taxon>Bacillota</taxon>
        <taxon>Bacilli</taxon>
        <taxon>Bacillales</taxon>
        <taxon>Anoxybacillaceae</taxon>
        <taxon>Paranoxybacillus</taxon>
    </lineage>
</organism>
<dbReference type="HAMAP" id="MF_01031">
    <property type="entry name" value="LeuD_type1"/>
    <property type="match status" value="1"/>
</dbReference>
<dbReference type="PANTHER" id="PTHR43345">
    <property type="entry name" value="3-ISOPROPYLMALATE DEHYDRATASE SMALL SUBUNIT 2-RELATED-RELATED"/>
    <property type="match status" value="1"/>
</dbReference>
<evidence type="ECO:0000313" key="12">
    <source>
        <dbReference type="EMBL" id="RAK21352.1"/>
    </source>
</evidence>
<evidence type="ECO:0000259" key="11">
    <source>
        <dbReference type="Pfam" id="PF00694"/>
    </source>
</evidence>
<evidence type="ECO:0000256" key="5">
    <source>
        <dbReference type="ARBA" id="ARBA00011271"/>
    </source>
</evidence>
<gene>
    <name evidence="10" type="primary">leuD</name>
    <name evidence="12" type="ORF">B0I26_103313</name>
</gene>
<dbReference type="PANTHER" id="PTHR43345:SF5">
    <property type="entry name" value="3-ISOPROPYLMALATE DEHYDRATASE SMALL SUBUNIT"/>
    <property type="match status" value="1"/>
</dbReference>
<dbReference type="InterPro" id="IPR000573">
    <property type="entry name" value="AconitaseA/IPMdHydase_ssu_swvl"/>
</dbReference>
<keyword evidence="9 10" id="KW-0100">Branched-chain amino acid biosynthesis</keyword>
<dbReference type="FunFam" id="3.20.19.10:FF:000003">
    <property type="entry name" value="3-isopropylmalate dehydratase small subunit"/>
    <property type="match status" value="1"/>
</dbReference>
<reference evidence="12 13" key="1">
    <citation type="submission" date="2018-06" db="EMBL/GenBank/DDBJ databases">
        <title>Genomic Encyclopedia of Type Strains, Phase III (KMG-III): the genomes of soil and plant-associated and newly described type strains.</title>
        <authorList>
            <person name="Whitman W."/>
        </authorList>
    </citation>
    <scope>NUCLEOTIDE SEQUENCE [LARGE SCALE GENOMIC DNA]</scope>
    <source>
        <strain evidence="12 13">CGMCC 1.8979</strain>
    </source>
</reference>
<dbReference type="RefSeq" id="WP_111644602.1">
    <property type="nucleotide sequence ID" value="NZ_QLMH01000003.1"/>
</dbReference>
<name>A0A327YLR2_9BACL</name>
<dbReference type="InterPro" id="IPR015928">
    <property type="entry name" value="Aconitase/3IPM_dehydase_swvl"/>
</dbReference>
<evidence type="ECO:0000256" key="7">
    <source>
        <dbReference type="ARBA" id="ARBA00022605"/>
    </source>
</evidence>
<evidence type="ECO:0000313" key="13">
    <source>
        <dbReference type="Proteomes" id="UP000248555"/>
    </source>
</evidence>
<evidence type="ECO:0000256" key="1">
    <source>
        <dbReference type="ARBA" id="ARBA00000491"/>
    </source>
</evidence>
<evidence type="ECO:0000256" key="4">
    <source>
        <dbReference type="ARBA" id="ARBA00009845"/>
    </source>
</evidence>
<comment type="similarity">
    <text evidence="4 10">Belongs to the LeuD family. LeuD type 1 subfamily.</text>
</comment>
<comment type="function">
    <text evidence="2 10">Catalyzes the isomerization between 2-isopropylmalate and 3-isopropylmalate, via the formation of 2-isopropylmaleate.</text>
</comment>
<keyword evidence="13" id="KW-1185">Reference proteome</keyword>
<dbReference type="NCBIfam" id="TIGR00171">
    <property type="entry name" value="leuD"/>
    <property type="match status" value="1"/>
</dbReference>
<evidence type="ECO:0000256" key="10">
    <source>
        <dbReference type="HAMAP-Rule" id="MF_01031"/>
    </source>
</evidence>
<dbReference type="UniPathway" id="UPA00048">
    <property type="reaction ID" value="UER00071"/>
</dbReference>
<feature type="domain" description="Aconitase A/isopropylmalate dehydratase small subunit swivel" evidence="11">
    <location>
        <begin position="1"/>
        <end position="123"/>
    </location>
</feature>
<comment type="caution">
    <text evidence="12">The sequence shown here is derived from an EMBL/GenBank/DDBJ whole genome shotgun (WGS) entry which is preliminary data.</text>
</comment>
<evidence type="ECO:0000256" key="9">
    <source>
        <dbReference type="ARBA" id="ARBA00023304"/>
    </source>
</evidence>
<dbReference type="NCBIfam" id="NF002458">
    <property type="entry name" value="PRK01641.1"/>
    <property type="match status" value="1"/>
</dbReference>
<dbReference type="AlphaFoldDB" id="A0A327YLR2"/>
<protein>
    <recommendedName>
        <fullName evidence="10">3-isopropylmalate dehydratase small subunit</fullName>
        <ecNumber evidence="10">4.2.1.33</ecNumber>
    </recommendedName>
    <alternativeName>
        <fullName evidence="10">Alpha-IPM isomerase</fullName>
        <shortName evidence="10">IPMI</shortName>
    </alternativeName>
    <alternativeName>
        <fullName evidence="10">Isopropylmalate isomerase</fullName>
    </alternativeName>
</protein>
<comment type="catalytic activity">
    <reaction evidence="1 10">
        <text>(2R,3S)-3-isopropylmalate = (2S)-2-isopropylmalate</text>
        <dbReference type="Rhea" id="RHEA:32287"/>
        <dbReference type="ChEBI" id="CHEBI:1178"/>
        <dbReference type="ChEBI" id="CHEBI:35121"/>
        <dbReference type="EC" id="4.2.1.33"/>
    </reaction>
</comment>
<evidence type="ECO:0000256" key="3">
    <source>
        <dbReference type="ARBA" id="ARBA00004729"/>
    </source>
</evidence>
<proteinExistence type="inferred from homology"/>
<dbReference type="Gene3D" id="3.20.19.10">
    <property type="entry name" value="Aconitase, domain 4"/>
    <property type="match status" value="1"/>
</dbReference>
<dbReference type="CDD" id="cd01577">
    <property type="entry name" value="IPMI_Swivel"/>
    <property type="match status" value="1"/>
</dbReference>